<reference evidence="10" key="1">
    <citation type="submission" date="2018-08" db="EMBL/GenBank/DDBJ databases">
        <authorList>
            <person name="Chevrot R."/>
        </authorList>
    </citation>
    <scope>NUCLEOTIDE SEQUENCE [LARGE SCALE GENOMIC DNA]</scope>
</reference>
<proteinExistence type="inferred from homology"/>
<protein>
    <submittedName>
        <fullName evidence="9">Putative modified amino acid aminopeptidase</fullName>
        <ecNumber evidence="9">3.4.-.-</ecNumber>
    </submittedName>
</protein>
<sequence>MQQETLELFRTLTEFPSAPGFERELRALVKTELSKYTDEFVHDALGSVFGVMRGDEQGPRVMVAGHLDEVGFMITQITPNGMLKFQPLGGWWGQVVLAQQVEVITPNGPLPGVVGSIPKHLLDEATASKPVDVKHMYIDIGADSREEAEQAGVRPGQQIVPVCKFTPLLNPKKIMAKAWDNRYGVGLAIELMKELHREQFKLPNTLFCGATVQEEVGLRGARTSANLIQPDIFYALDCSAANDMTGDVNSFGHLGKGALLRILDPTMITHRGLVEFIQDIADTYRIPYQYFVSPGGTDAGQVHLSNKGVPSTVIGVCGRYIHTPASIVHTDDIDAAKELLVQLVKHTDRTTYNTIVERS</sequence>
<dbReference type="RefSeq" id="WP_138188988.1">
    <property type="nucleotide sequence ID" value="NZ_LS992241.1"/>
</dbReference>
<name>A0A383RK17_PAEAL</name>
<evidence type="ECO:0000256" key="1">
    <source>
        <dbReference type="ARBA" id="ARBA00006272"/>
    </source>
</evidence>
<gene>
    <name evidence="9" type="primary">ytoP</name>
    <name evidence="9" type="ORF">PBLR_15797</name>
</gene>
<dbReference type="SUPFAM" id="SSF53187">
    <property type="entry name" value="Zn-dependent exopeptidases"/>
    <property type="match status" value="1"/>
</dbReference>
<evidence type="ECO:0000313" key="10">
    <source>
        <dbReference type="Proteomes" id="UP000304148"/>
    </source>
</evidence>
<feature type="binding site" evidence="8">
    <location>
        <position position="237"/>
    </location>
    <ligand>
        <name>Zn(2+)</name>
        <dbReference type="ChEBI" id="CHEBI:29105"/>
        <label>1</label>
    </ligand>
</feature>
<dbReference type="SUPFAM" id="SSF101821">
    <property type="entry name" value="Aminopeptidase/glucanase lid domain"/>
    <property type="match status" value="1"/>
</dbReference>
<feature type="binding site" evidence="8">
    <location>
        <position position="66"/>
    </location>
    <ligand>
        <name>Zn(2+)</name>
        <dbReference type="ChEBI" id="CHEBI:29105"/>
        <label>1</label>
    </ligand>
</feature>
<feature type="active site" description="Proton acceptor" evidence="7">
    <location>
        <position position="214"/>
    </location>
</feature>
<dbReference type="CDD" id="cd05656">
    <property type="entry name" value="M42_Frv"/>
    <property type="match status" value="1"/>
</dbReference>
<keyword evidence="4 8" id="KW-0479">Metal-binding</keyword>
<dbReference type="AlphaFoldDB" id="A0A383RK17"/>
<dbReference type="GO" id="GO:0046872">
    <property type="term" value="F:metal ion binding"/>
    <property type="evidence" value="ECO:0007669"/>
    <property type="project" value="UniProtKB-UniRule"/>
</dbReference>
<dbReference type="PIRSF" id="PIRSF001123">
    <property type="entry name" value="PepA_GA"/>
    <property type="match status" value="1"/>
</dbReference>
<dbReference type="Proteomes" id="UP000304148">
    <property type="component" value="Chromosome"/>
</dbReference>
<keyword evidence="3" id="KW-0645">Protease</keyword>
<evidence type="ECO:0000256" key="5">
    <source>
        <dbReference type="ARBA" id="ARBA00022801"/>
    </source>
</evidence>
<dbReference type="Gene3D" id="2.40.30.40">
    <property type="entry name" value="Peptidase M42, domain 2"/>
    <property type="match status" value="1"/>
</dbReference>
<evidence type="ECO:0000256" key="2">
    <source>
        <dbReference type="ARBA" id="ARBA00022438"/>
    </source>
</evidence>
<feature type="binding site" evidence="8">
    <location>
        <position position="180"/>
    </location>
    <ligand>
        <name>Zn(2+)</name>
        <dbReference type="ChEBI" id="CHEBI:29105"/>
        <label>2</label>
    </ligand>
</feature>
<organism evidence="9 10">
    <name type="scientific">Paenibacillus alvei</name>
    <name type="common">Bacillus alvei</name>
    <dbReference type="NCBI Taxonomy" id="44250"/>
    <lineage>
        <taxon>Bacteria</taxon>
        <taxon>Bacillati</taxon>
        <taxon>Bacillota</taxon>
        <taxon>Bacilli</taxon>
        <taxon>Bacillales</taxon>
        <taxon>Paenibacillaceae</taxon>
        <taxon>Paenibacillus</taxon>
    </lineage>
</organism>
<feature type="binding site" evidence="8">
    <location>
        <position position="180"/>
    </location>
    <ligand>
        <name>Zn(2+)</name>
        <dbReference type="ChEBI" id="CHEBI:29105"/>
        <label>1</label>
    </ligand>
</feature>
<comment type="cofactor">
    <cofactor evidence="8">
        <name>a divalent metal cation</name>
        <dbReference type="ChEBI" id="CHEBI:60240"/>
    </cofactor>
    <text evidence="8">Binds 2 divalent metal cations per subunit.</text>
</comment>
<dbReference type="Gene3D" id="3.40.630.10">
    <property type="entry name" value="Zn peptidases"/>
    <property type="match status" value="1"/>
</dbReference>
<evidence type="ECO:0000256" key="4">
    <source>
        <dbReference type="ARBA" id="ARBA00022723"/>
    </source>
</evidence>
<dbReference type="PANTHER" id="PTHR32481">
    <property type="entry name" value="AMINOPEPTIDASE"/>
    <property type="match status" value="1"/>
</dbReference>
<evidence type="ECO:0000256" key="8">
    <source>
        <dbReference type="PIRSR" id="PIRSR001123-2"/>
    </source>
</evidence>
<dbReference type="InterPro" id="IPR023367">
    <property type="entry name" value="Peptidase_M42_dom2"/>
</dbReference>
<evidence type="ECO:0000256" key="7">
    <source>
        <dbReference type="PIRSR" id="PIRSR001123-1"/>
    </source>
</evidence>
<dbReference type="InterPro" id="IPR051464">
    <property type="entry name" value="Peptidase_M42_aminopept"/>
</dbReference>
<evidence type="ECO:0000256" key="6">
    <source>
        <dbReference type="PIRNR" id="PIRNR001123"/>
    </source>
</evidence>
<dbReference type="PANTHER" id="PTHR32481:SF0">
    <property type="entry name" value="AMINOPEPTIDASE YPDE-RELATED"/>
    <property type="match status" value="1"/>
</dbReference>
<dbReference type="GO" id="GO:0004177">
    <property type="term" value="F:aminopeptidase activity"/>
    <property type="evidence" value="ECO:0007669"/>
    <property type="project" value="UniProtKB-UniRule"/>
</dbReference>
<keyword evidence="5 9" id="KW-0378">Hydrolase</keyword>
<accession>A0A383RK17</accession>
<keyword evidence="2 9" id="KW-0031">Aminopeptidase</keyword>
<dbReference type="InterPro" id="IPR008007">
    <property type="entry name" value="Peptidase_M42"/>
</dbReference>
<feature type="binding site" evidence="8">
    <location>
        <position position="322"/>
    </location>
    <ligand>
        <name>Zn(2+)</name>
        <dbReference type="ChEBI" id="CHEBI:29105"/>
        <label>2</label>
    </ligand>
</feature>
<dbReference type="EC" id="3.4.-.-" evidence="9"/>
<dbReference type="GO" id="GO:0006508">
    <property type="term" value="P:proteolysis"/>
    <property type="evidence" value="ECO:0007669"/>
    <property type="project" value="UniProtKB-KW"/>
</dbReference>
<dbReference type="EMBL" id="LS992241">
    <property type="protein sequence ID" value="SYX87367.1"/>
    <property type="molecule type" value="Genomic_DNA"/>
</dbReference>
<evidence type="ECO:0000256" key="3">
    <source>
        <dbReference type="ARBA" id="ARBA00022670"/>
    </source>
</evidence>
<feature type="binding site" evidence="8">
    <location>
        <position position="215"/>
    </location>
    <ligand>
        <name>Zn(2+)</name>
        <dbReference type="ChEBI" id="CHEBI:29105"/>
        <label>2</label>
    </ligand>
</feature>
<evidence type="ECO:0000313" key="9">
    <source>
        <dbReference type="EMBL" id="SYX87367.1"/>
    </source>
</evidence>
<comment type="similarity">
    <text evidence="1 6">Belongs to the peptidase M42 family.</text>
</comment>
<dbReference type="Pfam" id="PF05343">
    <property type="entry name" value="Peptidase_M42"/>
    <property type="match status" value="1"/>
</dbReference>